<evidence type="ECO:0000256" key="1">
    <source>
        <dbReference type="ARBA" id="ARBA00001849"/>
    </source>
</evidence>
<evidence type="ECO:0000256" key="5">
    <source>
        <dbReference type="ARBA" id="ARBA00022839"/>
    </source>
</evidence>
<dbReference type="AlphaFoldDB" id="A0AA48GJC5"/>
<dbReference type="NCBIfam" id="TIGR00358">
    <property type="entry name" value="3_prime_RNase"/>
    <property type="match status" value="1"/>
</dbReference>
<feature type="region of interest" description="Disordered" evidence="8">
    <location>
        <begin position="703"/>
        <end position="763"/>
    </location>
</feature>
<sequence length="763" mass="84138">MAHRKNQGPPRSFSPRPPRPDRPQPPARGSAARVSETFEATYLGHPEGTSGFLRPLGATRGQRLDLLVDWREGHGAIHGDRVQAEITGTTYDGRPKAKVVRVLARNPDPIPAHLQKQEWGWRAIPLEPRLSQIVSVPPTDLAGDGDLVSVLLDPDPGAQQIKGVVKARLGRPTDLRIENKLTAALFNLRTEFPDAVMEELAPFPTSIPEAWIQGREDLRELLTVTVDPPTAKDFDDAISLEALPDSEDGGWLLGVHIADVSHYVAEGGPLDKEALLRGTSVYFPDQCIPMLPERLSGELCSLREGVDRLTMTAWITLDEQLRVRETRLSESVIRSRRRLTYDQVKEACIDSAQARRMDMGRDVAEMLDEALRVSRSLTEKRLGRGALNLDTDETEFVFGEDGRPVDARRYAHHDAHRMIEEFMLLANEAVATFFTRRKIATIYRVHDVPDPLKLEAFKEVASAFGLLRPYDPATPEVLNAMLDKIRGGPLEAMLNTLLVRSLKKAEYSVDNIGHSGLALQDYLHFTSPIRRYPDLMVHRELRKVLQKKPLPDGLASILAVVAKQCSDTEQGATEAERENDRWKTCLLMRTRIGHRYDGRIQGFSLKAAFVRLDSPFVEVGVPLGALGGAFTVDENRTKASTAGSGVVLTIGDPVKVEITGVDEDLRRVSAWVVEAKAKDGKGKPVTFVPSLAAPAHLREADFVEPAPPRGRPPKSVRQAAVPDPKGRPGGSRPYVRPGRPGGAPARSKPPKGSVRGPARRKKG</sequence>
<gene>
    <name evidence="7 10" type="primary">rnr</name>
    <name evidence="10" type="ORF">METEAL_13630</name>
</gene>
<proteinExistence type="inferred from homology"/>
<feature type="domain" description="RNB" evidence="9">
    <location>
        <begin position="215"/>
        <end position="547"/>
    </location>
</feature>
<keyword evidence="11" id="KW-1185">Reference proteome</keyword>
<dbReference type="InterPro" id="IPR004476">
    <property type="entry name" value="RNase_II/RNase_R"/>
</dbReference>
<dbReference type="GO" id="GO:0006402">
    <property type="term" value="P:mRNA catabolic process"/>
    <property type="evidence" value="ECO:0007669"/>
    <property type="project" value="TreeGrafter"/>
</dbReference>
<dbReference type="InterPro" id="IPR050180">
    <property type="entry name" value="RNR_Ribonuclease"/>
</dbReference>
<protein>
    <recommendedName>
        <fullName evidence="7">Ribonuclease R</fullName>
        <shortName evidence="7">RNase R</shortName>
        <ecNumber evidence="7">3.1.13.1</ecNumber>
    </recommendedName>
</protein>
<reference evidence="11" key="1">
    <citation type="journal article" date="2023" name="Int. J. Syst. Evol. Microbiol.">
        <title>Mesoterricola silvestris gen. nov., sp. nov., Mesoterricola sediminis sp. nov., Geothrix oryzae sp. nov., Geothrix edaphica sp. nov., Geothrix rubra sp. nov., and Geothrix limicola sp. nov., six novel members of Acidobacteriota isolated from soils.</title>
        <authorList>
            <person name="Itoh H."/>
            <person name="Sugisawa Y."/>
            <person name="Mise K."/>
            <person name="Xu Z."/>
            <person name="Kuniyasu M."/>
            <person name="Ushijima N."/>
            <person name="Kawano K."/>
            <person name="Kobayashi E."/>
            <person name="Shiratori Y."/>
            <person name="Masuda Y."/>
            <person name="Senoo K."/>
        </authorList>
    </citation>
    <scope>NUCLEOTIDE SEQUENCE [LARGE SCALE GENOMIC DNA]</scope>
    <source>
        <strain evidence="11">W79</strain>
    </source>
</reference>
<dbReference type="InterPro" id="IPR001900">
    <property type="entry name" value="RNase_II/R"/>
</dbReference>
<comment type="function">
    <text evidence="7">3'-5' exoribonuclease that releases 5'-nucleoside monophosphates and is involved in maturation of structured RNAs.</text>
</comment>
<evidence type="ECO:0000313" key="10">
    <source>
        <dbReference type="EMBL" id="BDU72189.1"/>
    </source>
</evidence>
<dbReference type="EC" id="3.1.13.1" evidence="7"/>
<evidence type="ECO:0000256" key="7">
    <source>
        <dbReference type="HAMAP-Rule" id="MF_01895"/>
    </source>
</evidence>
<feature type="region of interest" description="Disordered" evidence="8">
    <location>
        <begin position="1"/>
        <end position="33"/>
    </location>
</feature>
<dbReference type="SUPFAM" id="SSF50249">
    <property type="entry name" value="Nucleic acid-binding proteins"/>
    <property type="match status" value="2"/>
</dbReference>
<accession>A0AA48GJC5</accession>
<keyword evidence="5 7" id="KW-0269">Exonuclease</keyword>
<dbReference type="HAMAP" id="MF_01895">
    <property type="entry name" value="RNase_R"/>
    <property type="match status" value="1"/>
</dbReference>
<comment type="catalytic activity">
    <reaction evidence="1 7">
        <text>Exonucleolytic cleavage in the 3'- to 5'-direction to yield nucleoside 5'-phosphates.</text>
        <dbReference type="EC" id="3.1.13.1"/>
    </reaction>
</comment>
<organism evidence="10 11">
    <name type="scientific">Mesoterricola silvestris</name>
    <dbReference type="NCBI Taxonomy" id="2927979"/>
    <lineage>
        <taxon>Bacteria</taxon>
        <taxon>Pseudomonadati</taxon>
        <taxon>Acidobacteriota</taxon>
        <taxon>Holophagae</taxon>
        <taxon>Holophagales</taxon>
        <taxon>Holophagaceae</taxon>
        <taxon>Mesoterricola</taxon>
    </lineage>
</organism>
<dbReference type="InterPro" id="IPR011805">
    <property type="entry name" value="RNase_R"/>
</dbReference>
<dbReference type="GO" id="GO:0008859">
    <property type="term" value="F:exoribonuclease II activity"/>
    <property type="evidence" value="ECO:0007669"/>
    <property type="project" value="UniProtKB-UniRule"/>
</dbReference>
<comment type="subcellular location">
    <subcellularLocation>
        <location evidence="7">Cytoplasm</location>
    </subcellularLocation>
</comment>
<dbReference type="InterPro" id="IPR003029">
    <property type="entry name" value="S1_domain"/>
</dbReference>
<evidence type="ECO:0000256" key="4">
    <source>
        <dbReference type="ARBA" id="ARBA00022801"/>
    </source>
</evidence>
<dbReference type="SMART" id="SM00955">
    <property type="entry name" value="RNB"/>
    <property type="match status" value="1"/>
</dbReference>
<dbReference type="EMBL" id="AP027080">
    <property type="protein sequence ID" value="BDU72189.1"/>
    <property type="molecule type" value="Genomic_DNA"/>
</dbReference>
<dbReference type="Proteomes" id="UP001238179">
    <property type="component" value="Chromosome"/>
</dbReference>
<evidence type="ECO:0000256" key="8">
    <source>
        <dbReference type="SAM" id="MobiDB-lite"/>
    </source>
</evidence>
<keyword evidence="2 7" id="KW-0963">Cytoplasm</keyword>
<keyword evidence="6 7" id="KW-0694">RNA-binding</keyword>
<keyword evidence="3 7" id="KW-0540">Nuclease</keyword>
<dbReference type="Pfam" id="PF00773">
    <property type="entry name" value="RNB"/>
    <property type="match status" value="1"/>
</dbReference>
<dbReference type="InterPro" id="IPR012340">
    <property type="entry name" value="NA-bd_OB-fold"/>
</dbReference>
<evidence type="ECO:0000256" key="6">
    <source>
        <dbReference type="ARBA" id="ARBA00022884"/>
    </source>
</evidence>
<name>A0AA48GJC5_9BACT</name>
<dbReference type="Pfam" id="PF00575">
    <property type="entry name" value="S1"/>
    <property type="match status" value="1"/>
</dbReference>
<evidence type="ECO:0000313" key="11">
    <source>
        <dbReference type="Proteomes" id="UP001238179"/>
    </source>
</evidence>
<dbReference type="GO" id="GO:0005829">
    <property type="term" value="C:cytosol"/>
    <property type="evidence" value="ECO:0007669"/>
    <property type="project" value="TreeGrafter"/>
</dbReference>
<dbReference type="PANTHER" id="PTHR23355">
    <property type="entry name" value="RIBONUCLEASE"/>
    <property type="match status" value="1"/>
</dbReference>
<comment type="similarity">
    <text evidence="7">Belongs to the RNR ribonuclease family. RNase R subfamily.</text>
</comment>
<dbReference type="GO" id="GO:0003723">
    <property type="term" value="F:RNA binding"/>
    <property type="evidence" value="ECO:0007669"/>
    <property type="project" value="UniProtKB-UniRule"/>
</dbReference>
<evidence type="ECO:0000256" key="2">
    <source>
        <dbReference type="ARBA" id="ARBA00022490"/>
    </source>
</evidence>
<keyword evidence="4 7" id="KW-0378">Hydrolase</keyword>
<evidence type="ECO:0000259" key="9">
    <source>
        <dbReference type="SMART" id="SM00955"/>
    </source>
</evidence>
<evidence type="ECO:0000256" key="3">
    <source>
        <dbReference type="ARBA" id="ARBA00022722"/>
    </source>
</evidence>
<dbReference type="RefSeq" id="WP_316415098.1">
    <property type="nucleotide sequence ID" value="NZ_AP027080.1"/>
</dbReference>
<dbReference type="KEGG" id="msil:METEAL_13630"/>
<dbReference type="PANTHER" id="PTHR23355:SF9">
    <property type="entry name" value="DIS3-LIKE EXONUCLEASE 2"/>
    <property type="match status" value="1"/>
</dbReference>